<feature type="transmembrane region" description="Helical" evidence="14">
    <location>
        <begin position="20"/>
        <end position="45"/>
    </location>
</feature>
<evidence type="ECO:0000256" key="9">
    <source>
        <dbReference type="ARBA" id="ARBA00023157"/>
    </source>
</evidence>
<keyword evidence="10 13" id="KW-0675">Receptor</keyword>
<feature type="domain" description="G-protein coupled receptors family 1 profile" evidence="15">
    <location>
        <begin position="38"/>
        <end position="287"/>
    </location>
</feature>
<evidence type="ECO:0000256" key="10">
    <source>
        <dbReference type="ARBA" id="ARBA00023170"/>
    </source>
</evidence>
<evidence type="ECO:0000313" key="17">
    <source>
        <dbReference type="Proteomes" id="UP001066276"/>
    </source>
</evidence>
<organism evidence="16 17">
    <name type="scientific">Pleurodeles waltl</name>
    <name type="common">Iberian ribbed newt</name>
    <dbReference type="NCBI Taxonomy" id="8319"/>
    <lineage>
        <taxon>Eukaryota</taxon>
        <taxon>Metazoa</taxon>
        <taxon>Chordata</taxon>
        <taxon>Craniata</taxon>
        <taxon>Vertebrata</taxon>
        <taxon>Euteleostomi</taxon>
        <taxon>Amphibia</taxon>
        <taxon>Batrachia</taxon>
        <taxon>Caudata</taxon>
        <taxon>Salamandroidea</taxon>
        <taxon>Salamandridae</taxon>
        <taxon>Pleurodelinae</taxon>
        <taxon>Pleurodeles</taxon>
    </lineage>
</organism>
<keyword evidence="3 14" id="KW-0716">Sensory transduction</keyword>
<dbReference type="AlphaFoldDB" id="A0AAV7SW67"/>
<dbReference type="FunFam" id="1.20.1070.10:FF:000001">
    <property type="entry name" value="Olfactory receptor"/>
    <property type="match status" value="1"/>
</dbReference>
<keyword evidence="9" id="KW-1015">Disulfide bond</keyword>
<evidence type="ECO:0000313" key="16">
    <source>
        <dbReference type="EMBL" id="KAJ1168203.1"/>
    </source>
</evidence>
<evidence type="ECO:0000256" key="12">
    <source>
        <dbReference type="ARBA" id="ARBA00023224"/>
    </source>
</evidence>
<dbReference type="InterPro" id="IPR000276">
    <property type="entry name" value="GPCR_Rhodpsn"/>
</dbReference>
<protein>
    <recommendedName>
        <fullName evidence="14">Olfactory receptor</fullName>
    </recommendedName>
</protein>
<dbReference type="Proteomes" id="UP001066276">
    <property type="component" value="Chromosome 4_1"/>
</dbReference>
<dbReference type="InterPro" id="IPR050939">
    <property type="entry name" value="Olfactory_GPCR1"/>
</dbReference>
<evidence type="ECO:0000256" key="1">
    <source>
        <dbReference type="ARBA" id="ARBA00004651"/>
    </source>
</evidence>
<dbReference type="CDD" id="cd13954">
    <property type="entry name" value="7tmA_OR"/>
    <property type="match status" value="1"/>
</dbReference>
<keyword evidence="7 13" id="KW-0297">G-protein coupled receptor</keyword>
<evidence type="ECO:0000256" key="14">
    <source>
        <dbReference type="RuleBase" id="RU363047"/>
    </source>
</evidence>
<dbReference type="GO" id="GO:0004984">
    <property type="term" value="F:olfactory receptor activity"/>
    <property type="evidence" value="ECO:0007669"/>
    <property type="project" value="InterPro"/>
</dbReference>
<accession>A0AAV7SW67</accession>
<dbReference type="GO" id="GO:0005886">
    <property type="term" value="C:plasma membrane"/>
    <property type="evidence" value="ECO:0007669"/>
    <property type="project" value="UniProtKB-SubCell"/>
</dbReference>
<keyword evidence="17" id="KW-1185">Reference proteome</keyword>
<evidence type="ECO:0000256" key="5">
    <source>
        <dbReference type="ARBA" id="ARBA00022725"/>
    </source>
</evidence>
<evidence type="ECO:0000256" key="2">
    <source>
        <dbReference type="ARBA" id="ARBA00022475"/>
    </source>
</evidence>
<feature type="transmembrane region" description="Helical" evidence="14">
    <location>
        <begin position="98"/>
        <end position="117"/>
    </location>
</feature>
<feature type="transmembrane region" description="Helical" evidence="14">
    <location>
        <begin position="197"/>
        <end position="222"/>
    </location>
</feature>
<dbReference type="InterPro" id="IPR000725">
    <property type="entry name" value="Olfact_rcpt"/>
</dbReference>
<evidence type="ECO:0000256" key="13">
    <source>
        <dbReference type="RuleBase" id="RU000688"/>
    </source>
</evidence>
<keyword evidence="6 14" id="KW-1133">Transmembrane helix</keyword>
<dbReference type="PROSITE" id="PS00237">
    <property type="entry name" value="G_PROTEIN_RECEP_F1_1"/>
    <property type="match status" value="1"/>
</dbReference>
<keyword evidence="4 13" id="KW-0812">Transmembrane</keyword>
<evidence type="ECO:0000256" key="4">
    <source>
        <dbReference type="ARBA" id="ARBA00022692"/>
    </source>
</evidence>
<feature type="transmembrane region" description="Helical" evidence="14">
    <location>
        <begin position="234"/>
        <end position="257"/>
    </location>
</feature>
<comment type="similarity">
    <text evidence="13">Belongs to the G-protein coupled receptor 1 family.</text>
</comment>
<keyword evidence="8 14" id="KW-0472">Membrane</keyword>
<feature type="transmembrane region" description="Helical" evidence="14">
    <location>
        <begin position="138"/>
        <end position="159"/>
    </location>
</feature>
<dbReference type="PRINTS" id="PR00245">
    <property type="entry name" value="OLFACTORYR"/>
</dbReference>
<name>A0AAV7SW67_PLEWA</name>
<keyword evidence="11" id="KW-0325">Glycoprotein</keyword>
<dbReference type="PROSITE" id="PS50262">
    <property type="entry name" value="G_PROTEIN_RECEP_F1_2"/>
    <property type="match status" value="1"/>
</dbReference>
<feature type="transmembrane region" description="Helical" evidence="14">
    <location>
        <begin position="57"/>
        <end position="78"/>
    </location>
</feature>
<reference evidence="16" key="1">
    <citation type="journal article" date="2022" name="bioRxiv">
        <title>Sequencing and chromosome-scale assembly of the giantPleurodeles waltlgenome.</title>
        <authorList>
            <person name="Brown T."/>
            <person name="Elewa A."/>
            <person name="Iarovenko S."/>
            <person name="Subramanian E."/>
            <person name="Araus A.J."/>
            <person name="Petzold A."/>
            <person name="Susuki M."/>
            <person name="Suzuki K.-i.T."/>
            <person name="Hayashi T."/>
            <person name="Toyoda A."/>
            <person name="Oliveira C."/>
            <person name="Osipova E."/>
            <person name="Leigh N.D."/>
            <person name="Simon A."/>
            <person name="Yun M.H."/>
        </authorList>
    </citation>
    <scope>NUCLEOTIDE SEQUENCE</scope>
    <source>
        <strain evidence="16">20211129_DDA</strain>
        <tissue evidence="16">Liver</tissue>
    </source>
</reference>
<dbReference type="GO" id="GO:0004930">
    <property type="term" value="F:G protein-coupled receptor activity"/>
    <property type="evidence" value="ECO:0007669"/>
    <property type="project" value="UniProtKB-KW"/>
</dbReference>
<keyword evidence="5 14" id="KW-0552">Olfaction</keyword>
<evidence type="ECO:0000256" key="11">
    <source>
        <dbReference type="ARBA" id="ARBA00023180"/>
    </source>
</evidence>
<sequence length="312" mass="35266">MNDTTITVFVLLGFPGSSEVQVLLFVVFLLIYISAILENLVIILLLTVNGHLHTPMYFFLGNVSFLEVWYTSITVPKMLASFLLNNSSISYVACLTQLHFFTFLGGTECLLLAVMAYDRYIAICQPLRYMEIMNWRACVQLASTAWLVGFLTPVLPILFLTRLKFCSSNVINHFFCDFSPLLQLSCSEVHINEMVDFAVSAVILVSSLLLIGGSYLQIVLTVSRIPSTLGRRRAFSTCASHLTVVFIFYGSLSFMYIRVTSLPSFDMNKVVAVFYAVIVPFLNPMIYCLRNREVKQALQRALSRIRSLNRSF</sequence>
<dbReference type="SUPFAM" id="SSF81321">
    <property type="entry name" value="Family A G protein-coupled receptor-like"/>
    <property type="match status" value="1"/>
</dbReference>
<evidence type="ECO:0000259" key="15">
    <source>
        <dbReference type="PROSITE" id="PS50262"/>
    </source>
</evidence>
<dbReference type="PANTHER" id="PTHR24242">
    <property type="entry name" value="G-PROTEIN COUPLED RECEPTOR"/>
    <property type="match status" value="1"/>
</dbReference>
<proteinExistence type="inferred from homology"/>
<dbReference type="PRINTS" id="PR00237">
    <property type="entry name" value="GPCRRHODOPSN"/>
</dbReference>
<evidence type="ECO:0000256" key="7">
    <source>
        <dbReference type="ARBA" id="ARBA00023040"/>
    </source>
</evidence>
<dbReference type="Gene3D" id="1.20.1070.10">
    <property type="entry name" value="Rhodopsin 7-helix transmembrane proteins"/>
    <property type="match status" value="1"/>
</dbReference>
<gene>
    <name evidence="16" type="ORF">NDU88_000152</name>
</gene>
<feature type="transmembrane region" description="Helical" evidence="14">
    <location>
        <begin position="269"/>
        <end position="289"/>
    </location>
</feature>
<keyword evidence="2 14" id="KW-1003">Cell membrane</keyword>
<evidence type="ECO:0000256" key="8">
    <source>
        <dbReference type="ARBA" id="ARBA00023136"/>
    </source>
</evidence>
<comment type="caution">
    <text evidence="16">The sequence shown here is derived from an EMBL/GenBank/DDBJ whole genome shotgun (WGS) entry which is preliminary data.</text>
</comment>
<keyword evidence="12 13" id="KW-0807">Transducer</keyword>
<dbReference type="InterPro" id="IPR017452">
    <property type="entry name" value="GPCR_Rhodpsn_7TM"/>
</dbReference>
<dbReference type="PANTHER" id="PTHR24242:SF359">
    <property type="entry name" value="ODORANT RECEPTOR-RELATED"/>
    <property type="match status" value="1"/>
</dbReference>
<comment type="subcellular location">
    <subcellularLocation>
        <location evidence="1 14">Cell membrane</location>
        <topology evidence="1 14">Multi-pass membrane protein</topology>
    </subcellularLocation>
</comment>
<evidence type="ECO:0000256" key="3">
    <source>
        <dbReference type="ARBA" id="ARBA00022606"/>
    </source>
</evidence>
<dbReference type="Pfam" id="PF13853">
    <property type="entry name" value="7tm_4"/>
    <property type="match status" value="1"/>
</dbReference>
<dbReference type="EMBL" id="JANPWB010000007">
    <property type="protein sequence ID" value="KAJ1168203.1"/>
    <property type="molecule type" value="Genomic_DNA"/>
</dbReference>
<evidence type="ECO:0000256" key="6">
    <source>
        <dbReference type="ARBA" id="ARBA00022989"/>
    </source>
</evidence>